<evidence type="ECO:0000256" key="1">
    <source>
        <dbReference type="ARBA" id="ARBA00009941"/>
    </source>
</evidence>
<dbReference type="Proteomes" id="UP001642540">
    <property type="component" value="Unassembled WGS sequence"/>
</dbReference>
<organism evidence="3 4">
    <name type="scientific">Orchesella dallaii</name>
    <dbReference type="NCBI Taxonomy" id="48710"/>
    <lineage>
        <taxon>Eukaryota</taxon>
        <taxon>Metazoa</taxon>
        <taxon>Ecdysozoa</taxon>
        <taxon>Arthropoda</taxon>
        <taxon>Hexapoda</taxon>
        <taxon>Collembola</taxon>
        <taxon>Entomobryomorpha</taxon>
        <taxon>Entomobryoidea</taxon>
        <taxon>Orchesellidae</taxon>
        <taxon>Orchesellinae</taxon>
        <taxon>Orchesella</taxon>
    </lineage>
</organism>
<evidence type="ECO:0000313" key="4">
    <source>
        <dbReference type="Proteomes" id="UP001642540"/>
    </source>
</evidence>
<dbReference type="PRINTS" id="PR00776">
    <property type="entry name" value="HEMOGLOBNASE"/>
</dbReference>
<dbReference type="Gene3D" id="1.10.132.130">
    <property type="match status" value="1"/>
</dbReference>
<reference evidence="3 4" key="1">
    <citation type="submission" date="2024-08" db="EMBL/GenBank/DDBJ databases">
        <authorList>
            <person name="Cucini C."/>
            <person name="Frati F."/>
        </authorList>
    </citation>
    <scope>NUCLEOTIDE SEQUENCE [LARGE SCALE GENOMIC DNA]</scope>
</reference>
<protein>
    <recommendedName>
        <fullName evidence="2">Legumain prodomain domain-containing protein</fullName>
    </recommendedName>
</protein>
<dbReference type="CDD" id="cd21115">
    <property type="entry name" value="legumain_C"/>
    <property type="match status" value="1"/>
</dbReference>
<name>A0ABP1Q8I6_9HEXA</name>
<comment type="caution">
    <text evidence="3">The sequence shown here is derived from an EMBL/GenBank/DDBJ whole genome shotgun (WGS) entry which is preliminary data.</text>
</comment>
<sequence>MKNLRKKGSLLNSHLHLLISSVICIFVFSPVVLSSGVRSIWNAVRILDIAAAESNKYTNEVADFASGSGSNEKLEPAPIDPKRIWAVLVAGSNEFYNYRHQADVCHAYQILTRNGVPPKQIITMMYDDIAYSKENPTPGVIINRPNGTNVYEGVIIDYNGTDVTPENFIKVLLGDQEGLKGVGSGKVLQSGPNDHVFINFVDHGAPGLVGFPNDELHAKELENTFKTMHLSKKYGKLVFYLEACESGSMFTNLLPAHWNIFATTAANGQESSYACYYDEAMETYLGDVYSIKWMENADQSNLEQETLQSQFLVVRNETNTSHVMEFGDKSLRNLPVADFLGYSETRLTLPEVELDAVDSVDVVPSILQRKLARTQNKEKRQELKSQLKRLYKMRKLVTAQMMDIIEQVTGHGQNMTVEFQQDLLQSRHELTNYDCYERVTRHFSKQCFSIAKNPYVTRKLYLLVNMCELGMDSQKIVNAMTNTCHHRGIVGIY</sequence>
<proteinExistence type="inferred from homology"/>
<dbReference type="Pfam" id="PF20985">
    <property type="entry name" value="Legum_prodom"/>
    <property type="match status" value="1"/>
</dbReference>
<dbReference type="PANTHER" id="PTHR12000">
    <property type="entry name" value="HEMOGLOBINASE FAMILY MEMBER"/>
    <property type="match status" value="1"/>
</dbReference>
<dbReference type="EMBL" id="CAXLJM020000024">
    <property type="protein sequence ID" value="CAL8090573.1"/>
    <property type="molecule type" value="Genomic_DNA"/>
</dbReference>
<dbReference type="InterPro" id="IPR046427">
    <property type="entry name" value="Legumain_prodom_sf"/>
</dbReference>
<dbReference type="PIRSF" id="PIRSF019663">
    <property type="entry name" value="Legumain"/>
    <property type="match status" value="1"/>
</dbReference>
<feature type="domain" description="Legumain prodomain" evidence="2">
    <location>
        <begin position="386"/>
        <end position="484"/>
    </location>
</feature>
<dbReference type="PANTHER" id="PTHR12000:SF42">
    <property type="entry name" value="LEGUMAIN"/>
    <property type="match status" value="1"/>
</dbReference>
<accession>A0ABP1Q8I6</accession>
<evidence type="ECO:0000259" key="2">
    <source>
        <dbReference type="Pfam" id="PF20985"/>
    </source>
</evidence>
<gene>
    <name evidence="3" type="ORF">ODALV1_LOCUS7688</name>
</gene>
<evidence type="ECO:0000313" key="3">
    <source>
        <dbReference type="EMBL" id="CAL8090573.1"/>
    </source>
</evidence>
<dbReference type="Pfam" id="PF01650">
    <property type="entry name" value="Peptidase_C13"/>
    <property type="match status" value="1"/>
</dbReference>
<comment type="similarity">
    <text evidence="1">Belongs to the peptidase C13 family.</text>
</comment>
<dbReference type="Gene3D" id="3.40.50.1460">
    <property type="match status" value="1"/>
</dbReference>
<keyword evidence="4" id="KW-1185">Reference proteome</keyword>
<dbReference type="InterPro" id="IPR048501">
    <property type="entry name" value="Legum_prodom"/>
</dbReference>
<dbReference type="InterPro" id="IPR001096">
    <property type="entry name" value="Peptidase_C13"/>
</dbReference>